<dbReference type="Proteomes" id="UP001163821">
    <property type="component" value="Unassembled WGS sequence"/>
</dbReference>
<dbReference type="GO" id="GO:0005987">
    <property type="term" value="P:sucrose catabolic process"/>
    <property type="evidence" value="ECO:0007669"/>
    <property type="project" value="TreeGrafter"/>
</dbReference>
<organism evidence="7 8">
    <name type="scientific">Gaoshiqia sediminis</name>
    <dbReference type="NCBI Taxonomy" id="2986998"/>
    <lineage>
        <taxon>Bacteria</taxon>
        <taxon>Pseudomonadati</taxon>
        <taxon>Bacteroidota</taxon>
        <taxon>Bacteroidia</taxon>
        <taxon>Marinilabiliales</taxon>
        <taxon>Prolixibacteraceae</taxon>
        <taxon>Gaoshiqia</taxon>
    </lineage>
</organism>
<comment type="similarity">
    <text evidence="1 4">Belongs to the glycosyl hydrolase 32 family.</text>
</comment>
<dbReference type="SUPFAM" id="SSF49899">
    <property type="entry name" value="Concanavalin A-like lectins/glucanases"/>
    <property type="match status" value="1"/>
</dbReference>
<feature type="domain" description="Glycosyl hydrolase family 32 C-terminal" evidence="6">
    <location>
        <begin position="386"/>
        <end position="517"/>
    </location>
</feature>
<dbReference type="GO" id="GO:0005737">
    <property type="term" value="C:cytoplasm"/>
    <property type="evidence" value="ECO:0007669"/>
    <property type="project" value="TreeGrafter"/>
</dbReference>
<evidence type="ECO:0000256" key="2">
    <source>
        <dbReference type="ARBA" id="ARBA00022801"/>
    </source>
</evidence>
<dbReference type="InterPro" id="IPR013189">
    <property type="entry name" value="Glyco_hydro_32_C"/>
</dbReference>
<dbReference type="RefSeq" id="WP_282593048.1">
    <property type="nucleotide sequence ID" value="NZ_JAPAAF010000037.1"/>
</dbReference>
<dbReference type="InterPro" id="IPR001362">
    <property type="entry name" value="Glyco_hydro_32"/>
</dbReference>
<protein>
    <submittedName>
        <fullName evidence="7">Glycoside hydrolase family 32 protein</fullName>
    </submittedName>
</protein>
<evidence type="ECO:0000256" key="3">
    <source>
        <dbReference type="ARBA" id="ARBA00023295"/>
    </source>
</evidence>
<dbReference type="InterPro" id="IPR018053">
    <property type="entry name" value="Glyco_hydro_32_AS"/>
</dbReference>
<dbReference type="PROSITE" id="PS00609">
    <property type="entry name" value="GLYCOSYL_HYDROL_F32"/>
    <property type="match status" value="1"/>
</dbReference>
<keyword evidence="2 4" id="KW-0378">Hydrolase</keyword>
<dbReference type="InterPro" id="IPR013148">
    <property type="entry name" value="Glyco_hydro_32_N"/>
</dbReference>
<evidence type="ECO:0000256" key="4">
    <source>
        <dbReference type="RuleBase" id="RU362110"/>
    </source>
</evidence>
<reference evidence="7" key="1">
    <citation type="submission" date="2022-10" db="EMBL/GenBank/DDBJ databases">
        <title>Gaoshiqiia sediminis gen. nov., sp. nov., isolated from coastal sediment.</title>
        <authorList>
            <person name="Yu W.X."/>
            <person name="Mu D.S."/>
            <person name="Du J.Z."/>
            <person name="Liang Y.Q."/>
        </authorList>
    </citation>
    <scope>NUCLEOTIDE SEQUENCE</scope>
    <source>
        <strain evidence="7">A06</strain>
    </source>
</reference>
<dbReference type="InterPro" id="IPR023296">
    <property type="entry name" value="Glyco_hydro_beta-prop_sf"/>
</dbReference>
<dbReference type="SUPFAM" id="SSF75005">
    <property type="entry name" value="Arabinanase/levansucrase/invertase"/>
    <property type="match status" value="1"/>
</dbReference>
<dbReference type="GO" id="GO:0004575">
    <property type="term" value="F:sucrose alpha-glucosidase activity"/>
    <property type="evidence" value="ECO:0007669"/>
    <property type="project" value="TreeGrafter"/>
</dbReference>
<evidence type="ECO:0000256" key="1">
    <source>
        <dbReference type="ARBA" id="ARBA00009902"/>
    </source>
</evidence>
<dbReference type="Gene3D" id="2.60.120.560">
    <property type="entry name" value="Exo-inulinase, domain 1"/>
    <property type="match status" value="1"/>
</dbReference>
<sequence length="524" mass="59774">MRITLILIFALVVISCTTKEQKGINDQQQKFYAEKYRPQFHFSPEKMWMNDPNGMVYYDGEYHLFYQHYPDDNVWGPMHWGHAISRDLVHWQHQPVALYPDSLGMIFSGSAVVDWKNTSGLGSANKPPLVAIYTIHNREDEEAGRNDFQSQGVAYSQDKGRTWIKYANNPVLKNPGIRDFRDPKVTWFADSEKWIMTLAVQDRVEFYSSPNLIDWTKESEFGSSLGAHGGVWECPDLFEMKVKGSDENVWVLLVSINPGGPNGGSATQYFLGDFDGSEFTTEQSETKWLDYGRDNYAGVTWSDIPEADGRRLFIGWMSNWSYATAVPTEKWRSATTIPRELILEKVNNEYVLTSVPVTELEIIRDEGIELPSQVVSGQIQLETANIEPMRSEMKFSFQLKNDSQNDGPEEFGIVLKNNRGEDFKIGYLSTESMFYTDRSNGGLDSFSDNFAGKHSAEYRAGETMEIHLFIDEASVEVFVDGGLLVFTDIVFPTEPYNKVELFAKNGSMKLQKCEVWSLKSIWEP</sequence>
<evidence type="ECO:0000313" key="7">
    <source>
        <dbReference type="EMBL" id="MCW0484455.1"/>
    </source>
</evidence>
<name>A0AA41Y9K6_9BACT</name>
<comment type="caution">
    <text evidence="7">The sequence shown here is derived from an EMBL/GenBank/DDBJ whole genome shotgun (WGS) entry which is preliminary data.</text>
</comment>
<dbReference type="PROSITE" id="PS51257">
    <property type="entry name" value="PROKAR_LIPOPROTEIN"/>
    <property type="match status" value="1"/>
</dbReference>
<evidence type="ECO:0000259" key="5">
    <source>
        <dbReference type="Pfam" id="PF00251"/>
    </source>
</evidence>
<keyword evidence="8" id="KW-1185">Reference proteome</keyword>
<dbReference type="Pfam" id="PF00251">
    <property type="entry name" value="Glyco_hydro_32N"/>
    <property type="match status" value="1"/>
</dbReference>
<accession>A0AA41Y9K6</accession>
<evidence type="ECO:0000259" key="6">
    <source>
        <dbReference type="Pfam" id="PF08244"/>
    </source>
</evidence>
<dbReference type="EMBL" id="JAPAAF010000037">
    <property type="protein sequence ID" value="MCW0484455.1"/>
    <property type="molecule type" value="Genomic_DNA"/>
</dbReference>
<dbReference type="SMART" id="SM00640">
    <property type="entry name" value="Glyco_32"/>
    <property type="match status" value="1"/>
</dbReference>
<dbReference type="Gene3D" id="2.115.10.20">
    <property type="entry name" value="Glycosyl hydrolase domain, family 43"/>
    <property type="match status" value="1"/>
</dbReference>
<feature type="domain" description="Glycosyl hydrolase family 32 N-terminal" evidence="5">
    <location>
        <begin position="41"/>
        <end position="349"/>
    </location>
</feature>
<dbReference type="AlphaFoldDB" id="A0AA41Y9K6"/>
<dbReference type="FunFam" id="2.115.10.20:FF:000002">
    <property type="entry name" value="Invertase 2"/>
    <property type="match status" value="1"/>
</dbReference>
<dbReference type="CDD" id="cd18622">
    <property type="entry name" value="GH32_Inu-like"/>
    <property type="match status" value="1"/>
</dbReference>
<dbReference type="PANTHER" id="PTHR42800:SF1">
    <property type="entry name" value="EXOINULINASE INUD (AFU_ORTHOLOGUE AFUA_5G00480)"/>
    <property type="match status" value="1"/>
</dbReference>
<evidence type="ECO:0000313" key="8">
    <source>
        <dbReference type="Proteomes" id="UP001163821"/>
    </source>
</evidence>
<dbReference type="InterPro" id="IPR013320">
    <property type="entry name" value="ConA-like_dom_sf"/>
</dbReference>
<keyword evidence="3 4" id="KW-0326">Glycosidase</keyword>
<proteinExistence type="inferred from homology"/>
<dbReference type="Pfam" id="PF08244">
    <property type="entry name" value="Glyco_hydro_32C"/>
    <property type="match status" value="1"/>
</dbReference>
<dbReference type="PANTHER" id="PTHR42800">
    <property type="entry name" value="EXOINULINASE INUD (AFU_ORTHOLOGUE AFUA_5G00480)"/>
    <property type="match status" value="1"/>
</dbReference>
<gene>
    <name evidence="7" type="ORF">N2K84_17080</name>
</gene>